<evidence type="ECO:0000313" key="3">
    <source>
        <dbReference type="EMBL" id="WDI01611.1"/>
    </source>
</evidence>
<proteinExistence type="predicted"/>
<dbReference type="Proteomes" id="UP001221519">
    <property type="component" value="Chromosome"/>
</dbReference>
<dbReference type="EMBL" id="CP118108">
    <property type="protein sequence ID" value="WDI01611.1"/>
    <property type="molecule type" value="Genomic_DNA"/>
</dbReference>
<gene>
    <name evidence="2" type="ORF">PUW23_20665</name>
    <name evidence="3" type="ORF">PUW25_20555</name>
</gene>
<dbReference type="Pfam" id="PF13524">
    <property type="entry name" value="Glyco_trans_1_2"/>
    <property type="match status" value="1"/>
</dbReference>
<evidence type="ECO:0000313" key="5">
    <source>
        <dbReference type="Proteomes" id="UP001221519"/>
    </source>
</evidence>
<sequence length="356" mass="40955">MNRTKRRLQGYQDGYEQGIRYGGCEAVLGRTQPFTPVLRDLKVMYVPQGFDAIDEGIIDALNSSVRECVVADRSAMARSAIEHTPDLVLVLNGLHIFPEDHLAQIQEIRSHGIRTAIWFVDDPYFTEETASISQHYDLVFTHELNTVPFYSNLGAEHVHYVPLGVNTSLFRPRQIAPEYRYDIVFIGSGFWNRIALFDALAPYLKNKRVMIAGGEWDRLSNLELLRPFIHSGWIPPAESVNYYNGAKIVINMHRPCEAGLDNRNTHQIQGGSINPRTYEISACGTLQLTDVRDDLTLYYRPGYDIETFHTAQDLQEKMEYYLTHEQERLSVAWRGLMTTNLRHTMKHRLEMLLNHV</sequence>
<dbReference type="RefSeq" id="WP_081872723.1">
    <property type="nucleotide sequence ID" value="NZ_CP118101.1"/>
</dbReference>
<feature type="domain" description="Spore protein YkvP/CgeB glycosyl transferase-like" evidence="1">
    <location>
        <begin position="198"/>
        <end position="353"/>
    </location>
</feature>
<dbReference type="Proteomes" id="UP001220962">
    <property type="component" value="Chromosome"/>
</dbReference>
<keyword evidence="5" id="KW-1185">Reference proteome</keyword>
<evidence type="ECO:0000313" key="4">
    <source>
        <dbReference type="Proteomes" id="UP001220962"/>
    </source>
</evidence>
<name>A0AAX3MX33_9BACL</name>
<evidence type="ECO:0000259" key="1">
    <source>
        <dbReference type="Pfam" id="PF13524"/>
    </source>
</evidence>
<accession>A0AAX3MX33</accession>
<protein>
    <submittedName>
        <fullName evidence="2">DUF3880 domain-containing protein</fullName>
    </submittedName>
</protein>
<dbReference type="SUPFAM" id="SSF53756">
    <property type="entry name" value="UDP-Glycosyltransferase/glycogen phosphorylase"/>
    <property type="match status" value="1"/>
</dbReference>
<dbReference type="AlphaFoldDB" id="A0AAX3MX33"/>
<dbReference type="InterPro" id="IPR055259">
    <property type="entry name" value="YkvP/CgeB_Glyco_trans-like"/>
</dbReference>
<dbReference type="EMBL" id="CP118101">
    <property type="protein sequence ID" value="WDH81882.1"/>
    <property type="molecule type" value="Genomic_DNA"/>
</dbReference>
<evidence type="ECO:0000313" key="2">
    <source>
        <dbReference type="EMBL" id="WDH81882.1"/>
    </source>
</evidence>
<reference evidence="2 5" key="1">
    <citation type="submission" date="2023-02" db="EMBL/GenBank/DDBJ databases">
        <title>Pathogen: clinical or host-associated sample.</title>
        <authorList>
            <person name="Hergert J."/>
            <person name="Casey R."/>
            <person name="Wagner J."/>
            <person name="Young E.L."/>
            <person name="Oakeson K.F."/>
        </authorList>
    </citation>
    <scope>NUCLEOTIDE SEQUENCE</scope>
    <source>
        <strain evidence="3 5">2022CK-00829</strain>
        <strain evidence="2">2022CK-00830</strain>
    </source>
</reference>
<organism evidence="2 4">
    <name type="scientific">Paenibacillus urinalis</name>
    <dbReference type="NCBI Taxonomy" id="521520"/>
    <lineage>
        <taxon>Bacteria</taxon>
        <taxon>Bacillati</taxon>
        <taxon>Bacillota</taxon>
        <taxon>Bacilli</taxon>
        <taxon>Bacillales</taxon>
        <taxon>Paenibacillaceae</taxon>
        <taxon>Paenibacillus</taxon>
    </lineage>
</organism>